<dbReference type="InterPro" id="IPR000847">
    <property type="entry name" value="LysR_HTH_N"/>
</dbReference>
<evidence type="ECO:0000313" key="6">
    <source>
        <dbReference type="EMBL" id="HIV74670.1"/>
    </source>
</evidence>
<dbReference type="Proteomes" id="UP000823937">
    <property type="component" value="Unassembled WGS sequence"/>
</dbReference>
<dbReference type="CDD" id="cd08420">
    <property type="entry name" value="PBP2_CysL_like"/>
    <property type="match status" value="1"/>
</dbReference>
<feature type="domain" description="HTH lysR-type" evidence="5">
    <location>
        <begin position="1"/>
        <end position="57"/>
    </location>
</feature>
<dbReference type="PANTHER" id="PTHR30126">
    <property type="entry name" value="HTH-TYPE TRANSCRIPTIONAL REGULATOR"/>
    <property type="match status" value="1"/>
</dbReference>
<dbReference type="Gene3D" id="3.40.190.10">
    <property type="entry name" value="Periplasmic binding protein-like II"/>
    <property type="match status" value="2"/>
</dbReference>
<organism evidence="6 7">
    <name type="scientific">Candidatus Pseudogracilibacillus intestinigallinarum</name>
    <dbReference type="NCBI Taxonomy" id="2838742"/>
    <lineage>
        <taxon>Bacteria</taxon>
        <taxon>Bacillati</taxon>
        <taxon>Bacillota</taxon>
        <taxon>Bacilli</taxon>
        <taxon>Bacillales</taxon>
        <taxon>Bacillaceae</taxon>
        <taxon>Pseudogracilibacillus</taxon>
    </lineage>
</organism>
<keyword evidence="4" id="KW-0804">Transcription</keyword>
<accession>A0A9D1PLL9</accession>
<dbReference type="PRINTS" id="PR00039">
    <property type="entry name" value="HTHLYSR"/>
</dbReference>
<evidence type="ECO:0000313" key="7">
    <source>
        <dbReference type="Proteomes" id="UP000823937"/>
    </source>
</evidence>
<gene>
    <name evidence="6" type="ORF">H9895_06305</name>
</gene>
<dbReference type="Pfam" id="PF03466">
    <property type="entry name" value="LysR_substrate"/>
    <property type="match status" value="1"/>
</dbReference>
<dbReference type="FunFam" id="1.10.10.10:FF:000001">
    <property type="entry name" value="LysR family transcriptional regulator"/>
    <property type="match status" value="1"/>
</dbReference>
<dbReference type="PROSITE" id="PS50931">
    <property type="entry name" value="HTH_LYSR"/>
    <property type="match status" value="1"/>
</dbReference>
<evidence type="ECO:0000256" key="4">
    <source>
        <dbReference type="ARBA" id="ARBA00023163"/>
    </source>
</evidence>
<sequence>MDQQLEVFVMVAEKQNFTRAAEALHMTQPAVSQYIRMFEESMGQRLLERTNKYVYLNKAGEIVYHHAKEIIALYDRMENLVGDLTDNPVGPLSIGASYTFGEYVLPEILAKMKRNYPEIKPIVSIGNTKEIADLVKRHQLDIGIVEGDFIQDKELTMEDVATDFMYIVASPQHPLNLHKDKIGSESLEQVEWFLREKGSGTRAATDKVFQQLEIQPKSTLTLGSTQPIKSLVEKGMGISLMSEWAIQKELRDGDVTILPVEGLPLSRKFSTLIATPFRSKALQVFIKLLHE</sequence>
<reference evidence="6" key="2">
    <citation type="submission" date="2021-04" db="EMBL/GenBank/DDBJ databases">
        <authorList>
            <person name="Gilroy R."/>
        </authorList>
    </citation>
    <scope>NUCLEOTIDE SEQUENCE</scope>
    <source>
        <strain evidence="6">CHK169-2315</strain>
    </source>
</reference>
<dbReference type="SUPFAM" id="SSF53850">
    <property type="entry name" value="Periplasmic binding protein-like II"/>
    <property type="match status" value="1"/>
</dbReference>
<keyword evidence="3" id="KW-0238">DNA-binding</keyword>
<dbReference type="Gene3D" id="1.10.10.10">
    <property type="entry name" value="Winged helix-like DNA-binding domain superfamily/Winged helix DNA-binding domain"/>
    <property type="match status" value="1"/>
</dbReference>
<dbReference type="Pfam" id="PF00126">
    <property type="entry name" value="HTH_1"/>
    <property type="match status" value="1"/>
</dbReference>
<dbReference type="InterPro" id="IPR036390">
    <property type="entry name" value="WH_DNA-bd_sf"/>
</dbReference>
<dbReference type="EMBL" id="DXHX01000094">
    <property type="protein sequence ID" value="HIV74670.1"/>
    <property type="molecule type" value="Genomic_DNA"/>
</dbReference>
<dbReference type="InterPro" id="IPR036388">
    <property type="entry name" value="WH-like_DNA-bd_sf"/>
</dbReference>
<dbReference type="SUPFAM" id="SSF46785">
    <property type="entry name" value="Winged helix' DNA-binding domain"/>
    <property type="match status" value="1"/>
</dbReference>
<evidence type="ECO:0000259" key="5">
    <source>
        <dbReference type="PROSITE" id="PS50931"/>
    </source>
</evidence>
<protein>
    <submittedName>
        <fullName evidence="6">LysR family transcriptional regulator</fullName>
    </submittedName>
</protein>
<dbReference type="GO" id="GO:0003700">
    <property type="term" value="F:DNA-binding transcription factor activity"/>
    <property type="evidence" value="ECO:0007669"/>
    <property type="project" value="InterPro"/>
</dbReference>
<dbReference type="AlphaFoldDB" id="A0A9D1PLL9"/>
<comment type="caution">
    <text evidence="6">The sequence shown here is derived from an EMBL/GenBank/DDBJ whole genome shotgun (WGS) entry which is preliminary data.</text>
</comment>
<dbReference type="GO" id="GO:0000976">
    <property type="term" value="F:transcription cis-regulatory region binding"/>
    <property type="evidence" value="ECO:0007669"/>
    <property type="project" value="TreeGrafter"/>
</dbReference>
<evidence type="ECO:0000256" key="1">
    <source>
        <dbReference type="ARBA" id="ARBA00009437"/>
    </source>
</evidence>
<comment type="similarity">
    <text evidence="1">Belongs to the LysR transcriptional regulatory family.</text>
</comment>
<reference evidence="6" key="1">
    <citation type="journal article" date="2021" name="PeerJ">
        <title>Extensive microbial diversity within the chicken gut microbiome revealed by metagenomics and culture.</title>
        <authorList>
            <person name="Gilroy R."/>
            <person name="Ravi A."/>
            <person name="Getino M."/>
            <person name="Pursley I."/>
            <person name="Horton D.L."/>
            <person name="Alikhan N.F."/>
            <person name="Baker D."/>
            <person name="Gharbi K."/>
            <person name="Hall N."/>
            <person name="Watson M."/>
            <person name="Adriaenssens E.M."/>
            <person name="Foster-Nyarko E."/>
            <person name="Jarju S."/>
            <person name="Secka A."/>
            <person name="Antonio M."/>
            <person name="Oren A."/>
            <person name="Chaudhuri R.R."/>
            <person name="La Ragione R."/>
            <person name="Hildebrand F."/>
            <person name="Pallen M.J."/>
        </authorList>
    </citation>
    <scope>NUCLEOTIDE SEQUENCE</scope>
    <source>
        <strain evidence="6">CHK169-2315</strain>
    </source>
</reference>
<evidence type="ECO:0000256" key="3">
    <source>
        <dbReference type="ARBA" id="ARBA00023125"/>
    </source>
</evidence>
<dbReference type="PANTHER" id="PTHR30126:SF39">
    <property type="entry name" value="HTH-TYPE TRANSCRIPTIONAL REGULATOR CYSL"/>
    <property type="match status" value="1"/>
</dbReference>
<evidence type="ECO:0000256" key="2">
    <source>
        <dbReference type="ARBA" id="ARBA00023015"/>
    </source>
</evidence>
<keyword evidence="2" id="KW-0805">Transcription regulation</keyword>
<name>A0A9D1PLL9_9BACI</name>
<dbReference type="InterPro" id="IPR005119">
    <property type="entry name" value="LysR_subst-bd"/>
</dbReference>
<proteinExistence type="inferred from homology"/>